<sequence length="324" mass="37096">MDTNEIYLSFLSYFYPSFFCLGILAQIVLLFMILRHTPQTMSILRAILANTSICQLCLLVHCCASQFRMITTDIPVVLRSYGPAHKYFKPWVMYALHQSMQLLVIMSGMSIIVTFYFKYAIVCNKNLSTAKKFMIFLLFHIPAMISGTVEVIMVFTQALPQEIQDMYATMNEGVSDYSVIGILSLYSLPSRINFLCVVGPVFSYSIVAFFLRYKILKMINDGSTHASDTRKIQHQSFTMGLTIQAVLPVVFYIPVFSLYLYCLSTREEILFQQYFQYINSSLPTLVDPLVSLYFVTPYRDQIKYRLGVKPKIPVKPLTIAVALV</sequence>
<evidence type="ECO:0000256" key="4">
    <source>
        <dbReference type="ARBA" id="ARBA00022989"/>
    </source>
</evidence>
<dbReference type="Proteomes" id="UP000005237">
    <property type="component" value="Unassembled WGS sequence"/>
</dbReference>
<evidence type="ECO:0000256" key="5">
    <source>
        <dbReference type="ARBA" id="ARBA00023136"/>
    </source>
</evidence>
<accession>A0A8R1DU67</accession>
<comment type="subcellular location">
    <subcellularLocation>
        <location evidence="1">Membrane</location>
        <topology evidence="1">Multi-pass membrane protein</topology>
    </subcellularLocation>
</comment>
<evidence type="ECO:0000256" key="6">
    <source>
        <dbReference type="SAM" id="Phobius"/>
    </source>
</evidence>
<keyword evidence="3 6" id="KW-0812">Transmembrane</keyword>
<reference evidence="8" key="1">
    <citation type="submission" date="2010-08" db="EMBL/GenBank/DDBJ databases">
        <authorList>
            <consortium name="Caenorhabditis japonica Sequencing Consortium"/>
            <person name="Wilson R.K."/>
        </authorList>
    </citation>
    <scope>NUCLEOTIDE SEQUENCE [LARGE SCALE GENOMIC DNA]</scope>
    <source>
        <strain evidence="8">DF5081</strain>
    </source>
</reference>
<dbReference type="InterPro" id="IPR050920">
    <property type="entry name" value="Nematode_rcpt-like_delta"/>
</dbReference>
<protein>
    <submittedName>
        <fullName evidence="7">Uncharacterized protein</fullName>
    </submittedName>
</protein>
<dbReference type="PANTHER" id="PTHR22945">
    <property type="entry name" value="SERPENTINE RECEPTOR, CLASS D DELTA"/>
    <property type="match status" value="1"/>
</dbReference>
<dbReference type="AlphaFoldDB" id="A0A8R1DU67"/>
<dbReference type="GO" id="GO:0016020">
    <property type="term" value="C:membrane"/>
    <property type="evidence" value="ECO:0007669"/>
    <property type="project" value="UniProtKB-SubCell"/>
</dbReference>
<evidence type="ECO:0000313" key="7">
    <source>
        <dbReference type="EnsemblMetazoa" id="CJA10841b.1"/>
    </source>
</evidence>
<evidence type="ECO:0000256" key="3">
    <source>
        <dbReference type="ARBA" id="ARBA00022692"/>
    </source>
</evidence>
<name>A0A8R1DU67_CAEJA</name>
<evidence type="ECO:0000256" key="2">
    <source>
        <dbReference type="ARBA" id="ARBA00009166"/>
    </source>
</evidence>
<feature type="transmembrane region" description="Helical" evidence="6">
    <location>
        <begin position="100"/>
        <end position="121"/>
    </location>
</feature>
<keyword evidence="5 6" id="KW-0472">Membrane</keyword>
<feature type="transmembrane region" description="Helical" evidence="6">
    <location>
        <begin position="274"/>
        <end position="295"/>
    </location>
</feature>
<proteinExistence type="inferred from homology"/>
<dbReference type="EnsemblMetazoa" id="CJA10841b.1">
    <property type="protein sequence ID" value="CJA10841b.1"/>
    <property type="gene ID" value="WBGene00130045"/>
</dbReference>
<dbReference type="Pfam" id="PF10317">
    <property type="entry name" value="7TM_GPCR_Srd"/>
    <property type="match status" value="1"/>
</dbReference>
<keyword evidence="8" id="KW-1185">Reference proteome</keyword>
<evidence type="ECO:0000313" key="8">
    <source>
        <dbReference type="Proteomes" id="UP000005237"/>
    </source>
</evidence>
<evidence type="ECO:0000256" key="1">
    <source>
        <dbReference type="ARBA" id="ARBA00004141"/>
    </source>
</evidence>
<reference evidence="7" key="2">
    <citation type="submission" date="2022-06" db="UniProtKB">
        <authorList>
            <consortium name="EnsemblMetazoa"/>
        </authorList>
    </citation>
    <scope>IDENTIFICATION</scope>
    <source>
        <strain evidence="7">DF5081</strain>
    </source>
</reference>
<dbReference type="InterPro" id="IPR019421">
    <property type="entry name" value="7TM_GPCR_serpentine_rcpt_Srd"/>
</dbReference>
<dbReference type="PANTHER" id="PTHR22945:SF47">
    <property type="entry name" value="SERPENTINE RECEPTOR CLASS DELTA-40"/>
    <property type="match status" value="1"/>
</dbReference>
<feature type="transmembrane region" description="Helical" evidence="6">
    <location>
        <begin position="192"/>
        <end position="211"/>
    </location>
</feature>
<feature type="transmembrane region" description="Helical" evidence="6">
    <location>
        <begin position="240"/>
        <end position="262"/>
    </location>
</feature>
<comment type="similarity">
    <text evidence="2">Belongs to the nematode receptor-like protein srd family.</text>
</comment>
<feature type="transmembrane region" description="Helical" evidence="6">
    <location>
        <begin position="12"/>
        <end position="34"/>
    </location>
</feature>
<keyword evidence="4 6" id="KW-1133">Transmembrane helix</keyword>
<feature type="transmembrane region" description="Helical" evidence="6">
    <location>
        <begin position="133"/>
        <end position="156"/>
    </location>
</feature>
<dbReference type="SUPFAM" id="SSF81321">
    <property type="entry name" value="Family A G protein-coupled receptor-like"/>
    <property type="match status" value="1"/>
</dbReference>
<organism evidence="7 8">
    <name type="scientific">Caenorhabditis japonica</name>
    <dbReference type="NCBI Taxonomy" id="281687"/>
    <lineage>
        <taxon>Eukaryota</taxon>
        <taxon>Metazoa</taxon>
        <taxon>Ecdysozoa</taxon>
        <taxon>Nematoda</taxon>
        <taxon>Chromadorea</taxon>
        <taxon>Rhabditida</taxon>
        <taxon>Rhabditina</taxon>
        <taxon>Rhabditomorpha</taxon>
        <taxon>Rhabditoidea</taxon>
        <taxon>Rhabditidae</taxon>
        <taxon>Peloderinae</taxon>
        <taxon>Caenorhabditis</taxon>
    </lineage>
</organism>